<organism evidence="2 3">
    <name type="scientific">Tritrichomonas musculus</name>
    <dbReference type="NCBI Taxonomy" id="1915356"/>
    <lineage>
        <taxon>Eukaryota</taxon>
        <taxon>Metamonada</taxon>
        <taxon>Parabasalia</taxon>
        <taxon>Tritrichomonadida</taxon>
        <taxon>Tritrichomonadidae</taxon>
        <taxon>Tritrichomonas</taxon>
    </lineage>
</organism>
<gene>
    <name evidence="2" type="ORF">M9Y10_026657</name>
</gene>
<evidence type="ECO:0000259" key="1">
    <source>
        <dbReference type="PROSITE" id="PS50030"/>
    </source>
</evidence>
<reference evidence="2 3" key="1">
    <citation type="submission" date="2024-04" db="EMBL/GenBank/DDBJ databases">
        <title>Tritrichomonas musculus Genome.</title>
        <authorList>
            <person name="Alves-Ferreira E."/>
            <person name="Grigg M."/>
            <person name="Lorenzi H."/>
            <person name="Galac M."/>
        </authorList>
    </citation>
    <scope>NUCLEOTIDE SEQUENCE [LARGE SCALE GENOMIC DNA]</scope>
    <source>
        <strain evidence="2 3">EAF2021</strain>
    </source>
</reference>
<evidence type="ECO:0000313" key="3">
    <source>
        <dbReference type="Proteomes" id="UP001470230"/>
    </source>
</evidence>
<dbReference type="PROSITE" id="PS50030">
    <property type="entry name" value="UBA"/>
    <property type="match status" value="1"/>
</dbReference>
<name>A0ABR2H7B3_9EUKA</name>
<dbReference type="EMBL" id="JAPFFF010000040">
    <property type="protein sequence ID" value="KAK8841713.1"/>
    <property type="molecule type" value="Genomic_DNA"/>
</dbReference>
<keyword evidence="3" id="KW-1185">Reference proteome</keyword>
<evidence type="ECO:0000313" key="2">
    <source>
        <dbReference type="EMBL" id="KAK8841713.1"/>
    </source>
</evidence>
<proteinExistence type="predicted"/>
<dbReference type="Proteomes" id="UP001470230">
    <property type="component" value="Unassembled WGS sequence"/>
</dbReference>
<accession>A0ABR2H7B3</accession>
<feature type="domain" description="UBA" evidence="1">
    <location>
        <begin position="159"/>
        <end position="200"/>
    </location>
</feature>
<sequence>MKVTFRDISGHSFLLVLPEDCLVSQACNYISQKFEIKENQIFLVSPNENSNFYQSCDKMTDVLKENMEYVIFQKIPISDDKNQVDNKKRACIQKDNKNLGYNQFFIRNNYYFSFVYQNKYPNLKKLLPGSIYRTLNSAKMNRLYHPIYQEYSLILKKIPADFQDKVNQIAELGFPIEDIKEYLRSSEFNVQIAINKMIHQRNNQNGNQNNNIYTFSNQNIWGWNNIGQSRISNHNYFQSYSPFGQNLHFGSFTSGSHTNSE</sequence>
<dbReference type="InterPro" id="IPR009060">
    <property type="entry name" value="UBA-like_sf"/>
</dbReference>
<dbReference type="InterPro" id="IPR015940">
    <property type="entry name" value="UBA"/>
</dbReference>
<dbReference type="SUPFAM" id="SSF46934">
    <property type="entry name" value="UBA-like"/>
    <property type="match status" value="1"/>
</dbReference>
<protein>
    <recommendedName>
        <fullName evidence="1">UBA domain-containing protein</fullName>
    </recommendedName>
</protein>
<comment type="caution">
    <text evidence="2">The sequence shown here is derived from an EMBL/GenBank/DDBJ whole genome shotgun (WGS) entry which is preliminary data.</text>
</comment>